<accession>A0ABQ9J6N9</accession>
<dbReference type="PANTHER" id="PTHR11161">
    <property type="entry name" value="O-ACYLTRANSFERASE"/>
    <property type="match status" value="1"/>
</dbReference>
<dbReference type="EMBL" id="JAPWTJ010001200">
    <property type="protein sequence ID" value="KAJ8973299.1"/>
    <property type="molecule type" value="Genomic_DNA"/>
</dbReference>
<gene>
    <name evidence="2" type="ORF">NQ317_002784</name>
</gene>
<keyword evidence="3" id="KW-1185">Reference proteome</keyword>
<organism evidence="2 3">
    <name type="scientific">Molorchus minor</name>
    <dbReference type="NCBI Taxonomy" id="1323400"/>
    <lineage>
        <taxon>Eukaryota</taxon>
        <taxon>Metazoa</taxon>
        <taxon>Ecdysozoa</taxon>
        <taxon>Arthropoda</taxon>
        <taxon>Hexapoda</taxon>
        <taxon>Insecta</taxon>
        <taxon>Pterygota</taxon>
        <taxon>Neoptera</taxon>
        <taxon>Endopterygota</taxon>
        <taxon>Coleoptera</taxon>
        <taxon>Polyphaga</taxon>
        <taxon>Cucujiformia</taxon>
        <taxon>Chrysomeloidea</taxon>
        <taxon>Cerambycidae</taxon>
        <taxon>Lamiinae</taxon>
        <taxon>Monochamini</taxon>
        <taxon>Molorchus</taxon>
    </lineage>
</organism>
<evidence type="ECO:0000313" key="3">
    <source>
        <dbReference type="Proteomes" id="UP001162164"/>
    </source>
</evidence>
<evidence type="ECO:0000313" key="2">
    <source>
        <dbReference type="EMBL" id="KAJ8973299.1"/>
    </source>
</evidence>
<name>A0ABQ9J6N9_9CUCU</name>
<proteinExistence type="predicted"/>
<dbReference type="PANTHER" id="PTHR11161:SF22">
    <property type="entry name" value="ACYLTRANSFERASE 3 DOMAIN-CONTAINING PROTEIN-RELATED"/>
    <property type="match status" value="1"/>
</dbReference>
<reference evidence="2" key="1">
    <citation type="journal article" date="2023" name="Insect Mol. Biol.">
        <title>Genome sequencing provides insights into the evolution of gene families encoding plant cell wall-degrading enzymes in longhorned beetles.</title>
        <authorList>
            <person name="Shin N.R."/>
            <person name="Okamura Y."/>
            <person name="Kirsch R."/>
            <person name="Pauchet Y."/>
        </authorList>
    </citation>
    <scope>NUCLEOTIDE SEQUENCE</scope>
    <source>
        <strain evidence="2">MMC_N1</strain>
    </source>
</reference>
<evidence type="ECO:0000256" key="1">
    <source>
        <dbReference type="SAM" id="Phobius"/>
    </source>
</evidence>
<keyword evidence="1" id="KW-0472">Membrane</keyword>
<comment type="caution">
    <text evidence="2">The sequence shown here is derived from an EMBL/GenBank/DDBJ whole genome shotgun (WGS) entry which is preliminary data.</text>
</comment>
<dbReference type="InterPro" id="IPR052728">
    <property type="entry name" value="O2_lipid_transport_reg"/>
</dbReference>
<dbReference type="Proteomes" id="UP001162164">
    <property type="component" value="Unassembled WGS sequence"/>
</dbReference>
<feature type="transmembrane region" description="Helical" evidence="1">
    <location>
        <begin position="41"/>
        <end position="60"/>
    </location>
</feature>
<keyword evidence="1" id="KW-1133">Transmembrane helix</keyword>
<feature type="transmembrane region" description="Helical" evidence="1">
    <location>
        <begin position="81"/>
        <end position="101"/>
    </location>
</feature>
<keyword evidence="1" id="KW-0812">Transmembrane</keyword>
<protein>
    <submittedName>
        <fullName evidence="2">Uncharacterized protein</fullName>
    </submittedName>
</protein>
<sequence length="245" mass="28515">MAFDPPAISKTNRKIFVYTQDQRRRHLTNNVLNMFIANGNYAVQTFFVISGWLLSFHFFQMIEAKKRVDLKYIFLAFINRYIRLTPVMAVVIAFESTWLVHIGRGPLWKNLIAKEYLSCRKNWWTNLLYINNYVNKKEMAFTLATSALSISTSLLAEKRTDQRSYLMVLVQVLGFGDILNNVIKALDNSQMSAFILLDYSKEFNTMIYNVSLKFLSTLLEAICLKKYRAIHNLLSKLGEQIPLKI</sequence>